<comment type="caution">
    <text evidence="1">The sequence shown here is derived from an EMBL/GenBank/DDBJ whole genome shotgun (WGS) entry which is preliminary data.</text>
</comment>
<sequence length="70" mass="7580">MRVGLKRGTVVPTVILDGGSSSDVAETLKSNVVEAVASADMRQNTLQRLSETLTRASEKLVYVGRIIDLY</sequence>
<keyword evidence="2" id="KW-1185">Reference proteome</keyword>
<reference evidence="1 2" key="1">
    <citation type="submission" date="2019-02" db="EMBL/GenBank/DDBJ databases">
        <title>Deep-cultivation of Planctomycetes and their phenomic and genomic characterization uncovers novel biology.</title>
        <authorList>
            <person name="Wiegand S."/>
            <person name="Jogler M."/>
            <person name="Boedeker C."/>
            <person name="Pinto D."/>
            <person name="Vollmers J."/>
            <person name="Rivas-Marin E."/>
            <person name="Kohn T."/>
            <person name="Peeters S.H."/>
            <person name="Heuer A."/>
            <person name="Rast P."/>
            <person name="Oberbeckmann S."/>
            <person name="Bunk B."/>
            <person name="Jeske O."/>
            <person name="Meyerdierks A."/>
            <person name="Storesund J.E."/>
            <person name="Kallscheuer N."/>
            <person name="Luecker S."/>
            <person name="Lage O.M."/>
            <person name="Pohl T."/>
            <person name="Merkel B.J."/>
            <person name="Hornburger P."/>
            <person name="Mueller R.-W."/>
            <person name="Bruemmer F."/>
            <person name="Labrenz M."/>
            <person name="Spormann A.M."/>
            <person name="Op Den Camp H."/>
            <person name="Overmann J."/>
            <person name="Amann R."/>
            <person name="Jetten M.S.M."/>
            <person name="Mascher T."/>
            <person name="Medema M.H."/>
            <person name="Devos D.P."/>
            <person name="Kaster A.-K."/>
            <person name="Ovreas L."/>
            <person name="Rohde M."/>
            <person name="Galperin M.Y."/>
            <person name="Jogler C."/>
        </authorList>
    </citation>
    <scope>NUCLEOTIDE SEQUENCE [LARGE SCALE GENOMIC DNA]</scope>
    <source>
        <strain evidence="1 2">Pla100</strain>
    </source>
</reference>
<proteinExistence type="predicted"/>
<gene>
    <name evidence="1" type="ORF">Pla100_07110</name>
</gene>
<accession>A0A5C6AWE2</accession>
<dbReference type="AlphaFoldDB" id="A0A5C6AWE2"/>
<evidence type="ECO:0000313" key="1">
    <source>
        <dbReference type="EMBL" id="TWU03781.1"/>
    </source>
</evidence>
<dbReference type="Proteomes" id="UP000316213">
    <property type="component" value="Unassembled WGS sequence"/>
</dbReference>
<evidence type="ECO:0000313" key="2">
    <source>
        <dbReference type="Proteomes" id="UP000316213"/>
    </source>
</evidence>
<protein>
    <submittedName>
        <fullName evidence="1">Uncharacterized protein</fullName>
    </submittedName>
</protein>
<dbReference type="EMBL" id="SJPM01000001">
    <property type="protein sequence ID" value="TWU03781.1"/>
    <property type="molecule type" value="Genomic_DNA"/>
</dbReference>
<organism evidence="1 2">
    <name type="scientific">Neorhodopirellula pilleata</name>
    <dbReference type="NCBI Taxonomy" id="2714738"/>
    <lineage>
        <taxon>Bacteria</taxon>
        <taxon>Pseudomonadati</taxon>
        <taxon>Planctomycetota</taxon>
        <taxon>Planctomycetia</taxon>
        <taxon>Pirellulales</taxon>
        <taxon>Pirellulaceae</taxon>
        <taxon>Neorhodopirellula</taxon>
    </lineage>
</organism>
<name>A0A5C6AWE2_9BACT</name>